<protein>
    <submittedName>
        <fullName evidence="4 5">Glycosyltransferase</fullName>
    </submittedName>
</protein>
<dbReference type="GO" id="GO:0016757">
    <property type="term" value="F:glycosyltransferase activity"/>
    <property type="evidence" value="ECO:0007669"/>
    <property type="project" value="UniProtKB-KW"/>
</dbReference>
<dbReference type="PANTHER" id="PTHR22916">
    <property type="entry name" value="GLYCOSYLTRANSFERASE"/>
    <property type="match status" value="1"/>
</dbReference>
<reference evidence="5 6" key="1">
    <citation type="submission" date="2019-10" db="EMBL/GenBank/DDBJ databases">
        <title>Bifidobacterium from non-human primates.</title>
        <authorList>
            <person name="Modesto M."/>
        </authorList>
    </citation>
    <scope>NUCLEOTIDE SEQUENCE [LARGE SCALE GENOMIC DNA]</scope>
    <source>
        <strain evidence="5 6">TREM</strain>
    </source>
</reference>
<organism evidence="4 7">
    <name type="scientific">Bifidobacterium ramosum</name>
    <dbReference type="NCBI Taxonomy" id="1798158"/>
    <lineage>
        <taxon>Bacteria</taxon>
        <taxon>Bacillati</taxon>
        <taxon>Actinomycetota</taxon>
        <taxon>Actinomycetes</taxon>
        <taxon>Bifidobacteriales</taxon>
        <taxon>Bifidobacteriaceae</taxon>
        <taxon>Bifidobacterium</taxon>
    </lineage>
</organism>
<dbReference type="SUPFAM" id="SSF53448">
    <property type="entry name" value="Nucleotide-diphospho-sugar transferases"/>
    <property type="match status" value="1"/>
</dbReference>
<evidence type="ECO:0000313" key="5">
    <source>
        <dbReference type="EMBL" id="NEG70850.1"/>
    </source>
</evidence>
<evidence type="ECO:0000259" key="3">
    <source>
        <dbReference type="Pfam" id="PF00535"/>
    </source>
</evidence>
<evidence type="ECO:0000313" key="7">
    <source>
        <dbReference type="Proteomes" id="UP000482084"/>
    </source>
</evidence>
<dbReference type="InterPro" id="IPR029044">
    <property type="entry name" value="Nucleotide-diphossugar_trans"/>
</dbReference>
<dbReference type="EMBL" id="WHZX01000001">
    <property type="protein sequence ID" value="NEG70850.1"/>
    <property type="molecule type" value="Genomic_DNA"/>
</dbReference>
<dbReference type="AlphaFoldDB" id="A0A6L4X207"/>
<dbReference type="Proteomes" id="UP000482084">
    <property type="component" value="Unassembled WGS sequence"/>
</dbReference>
<dbReference type="Proteomes" id="UP000469943">
    <property type="component" value="Unassembled WGS sequence"/>
</dbReference>
<gene>
    <name evidence="4" type="ORF">DSM100688_0219</name>
    <name evidence="5" type="ORF">GFD24_01120</name>
</gene>
<evidence type="ECO:0000313" key="4">
    <source>
        <dbReference type="EMBL" id="KAB8289139.1"/>
    </source>
</evidence>
<proteinExistence type="predicted"/>
<keyword evidence="2 4" id="KW-0808">Transferase</keyword>
<dbReference type="EMBL" id="WBSM01000001">
    <property type="protein sequence ID" value="KAB8289139.1"/>
    <property type="molecule type" value="Genomic_DNA"/>
</dbReference>
<evidence type="ECO:0000313" key="6">
    <source>
        <dbReference type="Proteomes" id="UP000469943"/>
    </source>
</evidence>
<keyword evidence="7" id="KW-1185">Reference proteome</keyword>
<dbReference type="OrthoDB" id="3171021at2"/>
<dbReference type="Pfam" id="PF00535">
    <property type="entry name" value="Glycos_transf_2"/>
    <property type="match status" value="1"/>
</dbReference>
<keyword evidence="1" id="KW-0328">Glycosyltransferase</keyword>
<reference evidence="4 7" key="2">
    <citation type="submission" date="2019-10" db="EMBL/GenBank/DDBJ databases">
        <title>Characterization of the phylogenetic diversity of two novel species belonging to the genus Bifidobacterium: Bifidobacterium cebidarum sp. nov. and Bifidobacterium leontopitheci sp. nov.</title>
        <authorList>
            <person name="Lugli G.A."/>
            <person name="Duranti S."/>
            <person name="Milani C."/>
            <person name="Turroni F."/>
            <person name="Ventura M."/>
        </authorList>
    </citation>
    <scope>NUCLEOTIDE SEQUENCE [LARGE SCALE GENOMIC DNA]</scope>
    <source>
        <strain evidence="4 7">DSM 100688</strain>
    </source>
</reference>
<dbReference type="RefSeq" id="WP_152357329.1">
    <property type="nucleotide sequence ID" value="NZ_WBSM01000001.1"/>
</dbReference>
<sequence>MNQPMHERPLVSVIVPVYNVERYLDQCMASITSQTHGRLEIILVDDGSTDDSPRMCDAWRTKDARVRVIHQGNGGVASARNAGLDAATGDYIAFADPDDIAEPDMIETMLGTAMSRHCQIVAGGNRNMRYAGGAYRETGRHAMTMPATTAHGQIEPYLFEMMRQYSLNPVWNKLYERSFIERSHVRFDESLHVGSDQVFNAALIAMADRMACIPDLLYRYVSREQSLCNSLSRDRFRNRRMVHEEMLRLTAGWDDRRCVTALDGSFVHQTGVIVGRLFEPANVRLRRGMIAEIARDGTVHAAARRCRNATDPATALAAWTLSFRSPVVLGLYGWCRWTARHMIAWVRS</sequence>
<feature type="domain" description="Glycosyltransferase 2-like" evidence="3">
    <location>
        <begin position="12"/>
        <end position="148"/>
    </location>
</feature>
<dbReference type="PANTHER" id="PTHR22916:SF51">
    <property type="entry name" value="GLYCOSYLTRANSFERASE EPSH-RELATED"/>
    <property type="match status" value="1"/>
</dbReference>
<comment type="caution">
    <text evidence="4">The sequence shown here is derived from an EMBL/GenBank/DDBJ whole genome shotgun (WGS) entry which is preliminary data.</text>
</comment>
<name>A0A6L4X207_9BIFI</name>
<evidence type="ECO:0000256" key="1">
    <source>
        <dbReference type="ARBA" id="ARBA00022676"/>
    </source>
</evidence>
<dbReference type="CDD" id="cd00761">
    <property type="entry name" value="Glyco_tranf_GTA_type"/>
    <property type="match status" value="1"/>
</dbReference>
<dbReference type="InterPro" id="IPR001173">
    <property type="entry name" value="Glyco_trans_2-like"/>
</dbReference>
<evidence type="ECO:0000256" key="2">
    <source>
        <dbReference type="ARBA" id="ARBA00022679"/>
    </source>
</evidence>
<dbReference type="Gene3D" id="3.90.550.10">
    <property type="entry name" value="Spore Coat Polysaccharide Biosynthesis Protein SpsA, Chain A"/>
    <property type="match status" value="1"/>
</dbReference>
<accession>A0A6L4X207</accession>